<feature type="domain" description="PIN" evidence="1">
    <location>
        <begin position="3"/>
        <end position="112"/>
    </location>
</feature>
<sequence>MTLVDTSVWLDHLNTAVPSLARLLLKDEIMMHRYVIGEVAMGNWRRRSQTLADLNEMRQVMPATHSEVLQLVERHHLYGTGIGYVDVHLLAAVRMTPGCDFWTRDKRLKTAATKLGIASPLV</sequence>
<evidence type="ECO:0000259" key="1">
    <source>
        <dbReference type="Pfam" id="PF01850"/>
    </source>
</evidence>
<organism evidence="2 3">
    <name type="scientific">Terriglobus roseus (strain DSM 18391 / NRRL B-41598 / KBS 63)</name>
    <dbReference type="NCBI Taxonomy" id="926566"/>
    <lineage>
        <taxon>Bacteria</taxon>
        <taxon>Pseudomonadati</taxon>
        <taxon>Acidobacteriota</taxon>
        <taxon>Terriglobia</taxon>
        <taxon>Terriglobales</taxon>
        <taxon>Acidobacteriaceae</taxon>
        <taxon>Terriglobus</taxon>
    </lineage>
</organism>
<proteinExistence type="predicted"/>
<reference evidence="2 3" key="1">
    <citation type="submission" date="2012-06" db="EMBL/GenBank/DDBJ databases">
        <title>Complete genome of Terriglobus roseus DSM 18391.</title>
        <authorList>
            <consortium name="US DOE Joint Genome Institute (JGI-PGF)"/>
            <person name="Lucas S."/>
            <person name="Copeland A."/>
            <person name="Lapidus A."/>
            <person name="Glavina del Rio T."/>
            <person name="Dalin E."/>
            <person name="Tice H."/>
            <person name="Bruce D."/>
            <person name="Goodwin L."/>
            <person name="Pitluck S."/>
            <person name="Peters L."/>
            <person name="Mikhailova N."/>
            <person name="Munk A.C.C."/>
            <person name="Kyrpides N."/>
            <person name="Mavromatis K."/>
            <person name="Ivanova N."/>
            <person name="Brettin T."/>
            <person name="Detter J.C."/>
            <person name="Han C."/>
            <person name="Larimer F."/>
            <person name="Land M."/>
            <person name="Hauser L."/>
            <person name="Markowitz V."/>
            <person name="Cheng J.-F."/>
            <person name="Hugenholtz P."/>
            <person name="Woyke T."/>
            <person name="Wu D."/>
            <person name="Brambilla E."/>
            <person name="Klenk H.-P."/>
            <person name="Eisen J.A."/>
        </authorList>
    </citation>
    <scope>NUCLEOTIDE SEQUENCE [LARGE SCALE GENOMIC DNA]</scope>
    <source>
        <strain evidence="3">DSM 18391 / NRRL B-41598 / KBS 63</strain>
    </source>
</reference>
<dbReference type="Gene3D" id="3.40.50.1010">
    <property type="entry name" value="5'-nuclease"/>
    <property type="match status" value="1"/>
</dbReference>
<protein>
    <submittedName>
        <fullName evidence="2">Putative nucleic acid-binding protein, contains PIN domain</fullName>
    </submittedName>
</protein>
<dbReference type="InterPro" id="IPR029060">
    <property type="entry name" value="PIN-like_dom_sf"/>
</dbReference>
<dbReference type="RefSeq" id="WP_014785435.1">
    <property type="nucleotide sequence ID" value="NC_018014.1"/>
</dbReference>
<dbReference type="HOGENOM" id="CLU_147393_0_0_0"/>
<dbReference type="OrthoDB" id="329172at2"/>
<gene>
    <name evidence="2" type="ordered locus">Terro_1559</name>
</gene>
<dbReference type="AlphaFoldDB" id="I3ZF48"/>
<dbReference type="eggNOG" id="COG1487">
    <property type="taxonomic scope" value="Bacteria"/>
</dbReference>
<dbReference type="CDD" id="cd09854">
    <property type="entry name" value="PIN_VapC-like"/>
    <property type="match status" value="1"/>
</dbReference>
<evidence type="ECO:0000313" key="2">
    <source>
        <dbReference type="EMBL" id="AFL87866.1"/>
    </source>
</evidence>
<dbReference type="Proteomes" id="UP000006056">
    <property type="component" value="Chromosome"/>
</dbReference>
<dbReference type="SUPFAM" id="SSF88723">
    <property type="entry name" value="PIN domain-like"/>
    <property type="match status" value="1"/>
</dbReference>
<keyword evidence="3" id="KW-1185">Reference proteome</keyword>
<dbReference type="KEGG" id="trs:Terro_1559"/>
<dbReference type="InterPro" id="IPR002716">
    <property type="entry name" value="PIN_dom"/>
</dbReference>
<name>I3ZF48_TERRK</name>
<accession>I3ZF48</accession>
<dbReference type="EMBL" id="CP003379">
    <property type="protein sequence ID" value="AFL87866.1"/>
    <property type="molecule type" value="Genomic_DNA"/>
</dbReference>
<dbReference type="Pfam" id="PF01850">
    <property type="entry name" value="PIN"/>
    <property type="match status" value="1"/>
</dbReference>
<evidence type="ECO:0000313" key="3">
    <source>
        <dbReference type="Proteomes" id="UP000006056"/>
    </source>
</evidence>
<dbReference type="STRING" id="926566.Terro_1559"/>